<accession>A0A8S5THM9</accession>
<dbReference type="EMBL" id="BK032828">
    <property type="protein sequence ID" value="DAF62789.1"/>
    <property type="molecule type" value="Genomic_DNA"/>
</dbReference>
<organism evidence="2">
    <name type="scientific">Myoviridae sp. ctiv53</name>
    <dbReference type="NCBI Taxonomy" id="2827703"/>
    <lineage>
        <taxon>Viruses</taxon>
        <taxon>Duplodnaviria</taxon>
        <taxon>Heunggongvirae</taxon>
        <taxon>Uroviricota</taxon>
        <taxon>Caudoviricetes</taxon>
    </lineage>
</organism>
<reference evidence="2" key="1">
    <citation type="journal article" date="2021" name="Proc. Natl. Acad. Sci. U.S.A.">
        <title>A Catalog of Tens of Thousands of Viruses from Human Metagenomes Reveals Hidden Associations with Chronic Diseases.</title>
        <authorList>
            <person name="Tisza M.J."/>
            <person name="Buck C.B."/>
        </authorList>
    </citation>
    <scope>NUCLEOTIDE SEQUENCE</scope>
    <source>
        <strain evidence="2">Ctiv53</strain>
    </source>
</reference>
<evidence type="ECO:0000313" key="2">
    <source>
        <dbReference type="EMBL" id="DAF62789.1"/>
    </source>
</evidence>
<proteinExistence type="predicted"/>
<evidence type="ECO:0000256" key="1">
    <source>
        <dbReference type="SAM" id="MobiDB-lite"/>
    </source>
</evidence>
<sequence length="45" mass="4808">MLITECCIKITHFLNAGQAGGERAGSPSGLVKNKKISSEKSELFL</sequence>
<name>A0A8S5THM9_9CAUD</name>
<feature type="compositionally biased region" description="Basic and acidic residues" evidence="1">
    <location>
        <begin position="36"/>
        <end position="45"/>
    </location>
</feature>
<protein>
    <submittedName>
        <fullName evidence="2">Uncharacterized protein</fullName>
    </submittedName>
</protein>
<feature type="region of interest" description="Disordered" evidence="1">
    <location>
        <begin position="19"/>
        <end position="45"/>
    </location>
</feature>